<dbReference type="GO" id="GO:0006357">
    <property type="term" value="P:regulation of transcription by RNA polymerase II"/>
    <property type="evidence" value="ECO:0007669"/>
    <property type="project" value="InterPro"/>
</dbReference>
<comment type="caution">
    <text evidence="8">The sequence shown here is derived from an EMBL/GenBank/DDBJ whole genome shotgun (WGS) entry which is preliminary data.</text>
</comment>
<comment type="similarity">
    <text evidence="2 6">Belongs to the Mediator complex subunit 17 family.</text>
</comment>
<evidence type="ECO:0000313" key="8">
    <source>
        <dbReference type="EMBL" id="CAI8041487.1"/>
    </source>
</evidence>
<dbReference type="Pfam" id="PF10156">
    <property type="entry name" value="Med17"/>
    <property type="match status" value="1"/>
</dbReference>
<evidence type="ECO:0000256" key="7">
    <source>
        <dbReference type="SAM" id="MobiDB-lite"/>
    </source>
</evidence>
<proteinExistence type="inferred from homology"/>
<dbReference type="PANTHER" id="PTHR13114:SF7">
    <property type="entry name" value="MEDIATOR OF RNA POLYMERASE II TRANSCRIPTION SUBUNIT 17"/>
    <property type="match status" value="1"/>
</dbReference>
<accession>A0AA35X8H6</accession>
<dbReference type="GO" id="GO:0070847">
    <property type="term" value="C:core mediator complex"/>
    <property type="evidence" value="ECO:0007669"/>
    <property type="project" value="TreeGrafter"/>
</dbReference>
<keyword evidence="6" id="KW-0010">Activator</keyword>
<dbReference type="GO" id="GO:0016592">
    <property type="term" value="C:mediator complex"/>
    <property type="evidence" value="ECO:0007669"/>
    <property type="project" value="InterPro"/>
</dbReference>
<evidence type="ECO:0000313" key="9">
    <source>
        <dbReference type="Proteomes" id="UP001174909"/>
    </source>
</evidence>
<comment type="subcellular location">
    <subcellularLocation>
        <location evidence="1 6">Nucleus</location>
    </subcellularLocation>
</comment>
<feature type="region of interest" description="Disordered" evidence="7">
    <location>
        <begin position="196"/>
        <end position="215"/>
    </location>
</feature>
<dbReference type="GO" id="GO:0003712">
    <property type="term" value="F:transcription coregulator activity"/>
    <property type="evidence" value="ECO:0007669"/>
    <property type="project" value="InterPro"/>
</dbReference>
<dbReference type="AlphaFoldDB" id="A0AA35X8H6"/>
<evidence type="ECO:0000256" key="2">
    <source>
        <dbReference type="ARBA" id="ARBA00005635"/>
    </source>
</evidence>
<evidence type="ECO:0000256" key="3">
    <source>
        <dbReference type="ARBA" id="ARBA00023015"/>
    </source>
</evidence>
<evidence type="ECO:0000256" key="6">
    <source>
        <dbReference type="RuleBase" id="RU364140"/>
    </source>
</evidence>
<organism evidence="8 9">
    <name type="scientific">Geodia barretti</name>
    <name type="common">Barrett's horny sponge</name>
    <dbReference type="NCBI Taxonomy" id="519541"/>
    <lineage>
        <taxon>Eukaryota</taxon>
        <taxon>Metazoa</taxon>
        <taxon>Porifera</taxon>
        <taxon>Demospongiae</taxon>
        <taxon>Heteroscleromorpha</taxon>
        <taxon>Tetractinellida</taxon>
        <taxon>Astrophorina</taxon>
        <taxon>Geodiidae</taxon>
        <taxon>Geodia</taxon>
    </lineage>
</organism>
<name>A0AA35X8H6_GEOBA</name>
<keyword evidence="3 6" id="KW-0805">Transcription regulation</keyword>
<reference evidence="8" key="1">
    <citation type="submission" date="2023-03" db="EMBL/GenBank/DDBJ databases">
        <authorList>
            <person name="Steffen K."/>
            <person name="Cardenas P."/>
        </authorList>
    </citation>
    <scope>NUCLEOTIDE SEQUENCE</scope>
</reference>
<keyword evidence="4 6" id="KW-0804">Transcription</keyword>
<sequence length="614" mass="68998">MEDMKVSLESLYTNKVKEIDYEGEEHYQERSSLSQHVTELAQRVDFSEVTEGKEGEPAVKKATQKWPWEQPHSKLKQALTEVSVLADMLHILHDHRHYMAMDTVAPRPTPSLPLAFQYIVKKKALARAAEILKRGTEALTHSSSREERAFHRALAELRRRWRVRRAPNGNILGDLGYSTAGSTHVPQSRAIFEVKKSTGTESSQAVSQPPAEEQGKEKEILSITIFRELRGSSEVVIFLSSSPVRACESMSAVGTIPRVPPRRPLPSWETKILAAQNIIFNQELFSHLTKEAYNTKTTLPYEVYTDRIIAPLSLNPPCWLSVHHVREYDDNKQRLEPVVVVPSELPPVRWDLVVAAKLLLRQRHLRSVALFPPRPTSTRYTDNPTLQNAGANALSDSKIKTADKKDNIFQSLLKMAKHMHNEERLRQWLVELVGSSRGDPVLQLHWVPSLSMTETAVYLHVKSEGGGHSVNVQLSVETVTVGLVEGGTASCPMDKDKLLGILRHQVVVYQMFTAVQVAEKASWIILQSFTRPQLSSTLARDSGNYLEACNILLQSPDAHNKLDILLEWKHVSVSKTHTNASDADGPCTATKFKMDSKFGQSFHQRFSNLLGTMA</sequence>
<keyword evidence="5 6" id="KW-0539">Nucleus</keyword>
<dbReference type="InterPro" id="IPR019313">
    <property type="entry name" value="Mediator_Med17"/>
</dbReference>
<dbReference type="PANTHER" id="PTHR13114">
    <property type="entry name" value="MEDIATOR OF RNA POLYMERASE II TRANSCRIPTION SUBUNIT 17"/>
    <property type="match status" value="1"/>
</dbReference>
<evidence type="ECO:0000256" key="5">
    <source>
        <dbReference type="ARBA" id="ARBA00023242"/>
    </source>
</evidence>
<gene>
    <name evidence="6" type="primary">MED17</name>
    <name evidence="8" type="ORF">GBAR_LOCUS23067</name>
</gene>
<comment type="subunit">
    <text evidence="6">Component of the Mediator complex.</text>
</comment>
<comment type="function">
    <text evidence="6">Component of the Mediator complex, a coactivator involved in the regulated transcription of nearly all RNA polymerase II-dependent genes. Mediator functions as a bridge to convey information from gene-specific regulatory proteins to the basal RNA polymerase II transcription machinery. Mediator is recruited to promoters by direct interactions with regulatory proteins and serves as a scaffold for the assembly of a functional preinitiation complex with RNA polymerase II and the general transcription factors.</text>
</comment>
<dbReference type="EMBL" id="CASHTH010003191">
    <property type="protein sequence ID" value="CAI8041487.1"/>
    <property type="molecule type" value="Genomic_DNA"/>
</dbReference>
<dbReference type="Proteomes" id="UP001174909">
    <property type="component" value="Unassembled WGS sequence"/>
</dbReference>
<protein>
    <recommendedName>
        <fullName evidence="6">Mediator of RNA polymerase II transcription subunit 17</fullName>
    </recommendedName>
    <alternativeName>
        <fullName evidence="6">Mediator complex subunit 17</fullName>
    </alternativeName>
</protein>
<evidence type="ECO:0000256" key="1">
    <source>
        <dbReference type="ARBA" id="ARBA00004123"/>
    </source>
</evidence>
<keyword evidence="9" id="KW-1185">Reference proteome</keyword>
<evidence type="ECO:0000256" key="4">
    <source>
        <dbReference type="ARBA" id="ARBA00023163"/>
    </source>
</evidence>